<dbReference type="Pfam" id="PF00293">
    <property type="entry name" value="NUDIX"/>
    <property type="match status" value="1"/>
</dbReference>
<comment type="cofactor">
    <cofactor evidence="1">
        <name>Mg(2+)</name>
        <dbReference type="ChEBI" id="CHEBI:18420"/>
    </cofactor>
</comment>
<dbReference type="EMBL" id="BAHB01000065">
    <property type="protein sequence ID" value="GAB85713.1"/>
    <property type="molecule type" value="Genomic_DNA"/>
</dbReference>
<protein>
    <recommendedName>
        <fullName evidence="3">Nudix hydrolase domain-containing protein</fullName>
    </recommendedName>
</protein>
<reference evidence="4 5" key="1">
    <citation type="submission" date="2012-08" db="EMBL/GenBank/DDBJ databases">
        <title>Whole genome shotgun sequence of Gordonia rubripertincta NBRC 101908.</title>
        <authorList>
            <person name="Takarada H."/>
            <person name="Hosoyama A."/>
            <person name="Tsuchikane K."/>
            <person name="Katsumata H."/>
            <person name="Baba S."/>
            <person name="Ohji S."/>
            <person name="Yamazaki S."/>
            <person name="Fujita N."/>
        </authorList>
    </citation>
    <scope>NUCLEOTIDE SEQUENCE [LARGE SCALE GENOMIC DNA]</scope>
    <source>
        <strain evidence="4 5">NBRC 101908</strain>
    </source>
</reference>
<keyword evidence="2" id="KW-0378">Hydrolase</keyword>
<evidence type="ECO:0000313" key="5">
    <source>
        <dbReference type="Proteomes" id="UP000010744"/>
    </source>
</evidence>
<sequence>MIRAYADVWIGPGTRTRPLVEPPVGRGLYSGWVVESAVIRVSAVVLRDSTGAVLTVRKRGTTRFMFPGGKPEPGESALHTAIRECREELQLELDPSQLQPRGDYRAAAANEDGFDVEAAVFVCSTPLDRDAGALSPAAEIAELRWLPLDGSVLPSDLAPLTECVLPELM</sequence>
<accession>A0ABQ0HTV2</accession>
<dbReference type="InterPro" id="IPR000086">
    <property type="entry name" value="NUDIX_hydrolase_dom"/>
</dbReference>
<dbReference type="Proteomes" id="UP000010744">
    <property type="component" value="Unassembled WGS sequence"/>
</dbReference>
<evidence type="ECO:0000256" key="1">
    <source>
        <dbReference type="ARBA" id="ARBA00001946"/>
    </source>
</evidence>
<proteinExistence type="predicted"/>
<dbReference type="InterPro" id="IPR015797">
    <property type="entry name" value="NUDIX_hydrolase-like_dom_sf"/>
</dbReference>
<dbReference type="PANTHER" id="PTHR43046:SF2">
    <property type="entry name" value="8-OXO-DGTP DIPHOSPHATASE-RELATED"/>
    <property type="match status" value="1"/>
</dbReference>
<organism evidence="4 5">
    <name type="scientific">Gordonia rubripertincta NBRC 101908</name>
    <dbReference type="NCBI Taxonomy" id="1077975"/>
    <lineage>
        <taxon>Bacteria</taxon>
        <taxon>Bacillati</taxon>
        <taxon>Actinomycetota</taxon>
        <taxon>Actinomycetes</taxon>
        <taxon>Mycobacteriales</taxon>
        <taxon>Gordoniaceae</taxon>
        <taxon>Gordonia</taxon>
    </lineage>
</organism>
<dbReference type="SUPFAM" id="SSF55811">
    <property type="entry name" value="Nudix"/>
    <property type="match status" value="1"/>
</dbReference>
<evidence type="ECO:0000313" key="4">
    <source>
        <dbReference type="EMBL" id="GAB85713.1"/>
    </source>
</evidence>
<feature type="domain" description="Nudix hydrolase" evidence="3">
    <location>
        <begin position="36"/>
        <end position="169"/>
    </location>
</feature>
<gene>
    <name evidence="4" type="ORF">GORBP_065_00420</name>
</gene>
<dbReference type="CDD" id="cd04690">
    <property type="entry name" value="NUDIX_Hydrolase"/>
    <property type="match status" value="1"/>
</dbReference>
<evidence type="ECO:0000256" key="2">
    <source>
        <dbReference type="ARBA" id="ARBA00022801"/>
    </source>
</evidence>
<dbReference type="Gene3D" id="3.90.79.10">
    <property type="entry name" value="Nucleoside Triphosphate Pyrophosphohydrolase"/>
    <property type="match status" value="1"/>
</dbReference>
<keyword evidence="5" id="KW-1185">Reference proteome</keyword>
<comment type="caution">
    <text evidence="4">The sequence shown here is derived from an EMBL/GenBank/DDBJ whole genome shotgun (WGS) entry which is preliminary data.</text>
</comment>
<name>A0ABQ0HTV2_GORRU</name>
<evidence type="ECO:0000259" key="3">
    <source>
        <dbReference type="PROSITE" id="PS51462"/>
    </source>
</evidence>
<dbReference type="PANTHER" id="PTHR43046">
    <property type="entry name" value="GDP-MANNOSE MANNOSYL HYDROLASE"/>
    <property type="match status" value="1"/>
</dbReference>
<dbReference type="PROSITE" id="PS51462">
    <property type="entry name" value="NUDIX"/>
    <property type="match status" value="1"/>
</dbReference>